<reference evidence="2" key="1">
    <citation type="submission" date="2016-06" db="EMBL/GenBank/DDBJ databases">
        <title>Parallel loss of symbiosis genes in relatives of nitrogen-fixing non-legume Parasponia.</title>
        <authorList>
            <person name="Van Velzen R."/>
            <person name="Holmer R."/>
            <person name="Bu F."/>
            <person name="Rutten L."/>
            <person name="Van Zeijl A."/>
            <person name="Liu W."/>
            <person name="Santuari L."/>
            <person name="Cao Q."/>
            <person name="Sharma T."/>
            <person name="Shen D."/>
            <person name="Roswanjaya Y."/>
            <person name="Wardhani T."/>
            <person name="Kalhor M.S."/>
            <person name="Jansen J."/>
            <person name="Van den Hoogen J."/>
            <person name="Gungor B."/>
            <person name="Hartog M."/>
            <person name="Hontelez J."/>
            <person name="Verver J."/>
            <person name="Yang W.-C."/>
            <person name="Schijlen E."/>
            <person name="Repin R."/>
            <person name="Schilthuizen M."/>
            <person name="Schranz E."/>
            <person name="Heidstra R."/>
            <person name="Miyata K."/>
            <person name="Fedorova E."/>
            <person name="Kohlen W."/>
            <person name="Bisseling T."/>
            <person name="Smit S."/>
            <person name="Geurts R."/>
        </authorList>
    </citation>
    <scope>NUCLEOTIDE SEQUENCE [LARGE SCALE GENOMIC DNA]</scope>
    <source>
        <strain evidence="2">cv. WU1-14</strain>
    </source>
</reference>
<keyword evidence="1" id="KW-0540">Nuclease</keyword>
<keyword evidence="1" id="KW-0255">Endonuclease</keyword>
<keyword evidence="1" id="KW-0378">Hydrolase</keyword>
<keyword evidence="2" id="KW-1185">Reference proteome</keyword>
<dbReference type="GO" id="GO:0004527">
    <property type="term" value="F:exonuclease activity"/>
    <property type="evidence" value="ECO:0007669"/>
    <property type="project" value="UniProtKB-KW"/>
</dbReference>
<dbReference type="InterPro" id="IPR036691">
    <property type="entry name" value="Endo/exonu/phosph_ase_sf"/>
</dbReference>
<dbReference type="PANTHER" id="PTHR33710">
    <property type="entry name" value="BNAC02G09200D PROTEIN"/>
    <property type="match status" value="1"/>
</dbReference>
<keyword evidence="1" id="KW-0269">Exonuclease</keyword>
<sequence>MATSVWCVMGDFNAVLGSHETISTTYSTYYFEFTSFLPASSLVDLDTKGVFYTRVNKGSRGLILSHLDRTLCSTGFVDLWSSLSCNTFPRPYSAHYSLLLLGRDSRFSRPRSFCFLNVWVEDPTFLDLVYSIWFSLDFGHPTSRLFKKLKLLRTSLRTWNYEFFGDLSFKVNRATDRVTEIQNRL</sequence>
<dbReference type="GO" id="GO:0004519">
    <property type="term" value="F:endonuclease activity"/>
    <property type="evidence" value="ECO:0007669"/>
    <property type="project" value="UniProtKB-KW"/>
</dbReference>
<protein>
    <submittedName>
        <fullName evidence="1">Endonuclease/exonuclease/phosphatase</fullName>
    </submittedName>
</protein>
<dbReference type="SUPFAM" id="SSF56219">
    <property type="entry name" value="DNase I-like"/>
    <property type="match status" value="1"/>
</dbReference>
<proteinExistence type="predicted"/>
<dbReference type="AlphaFoldDB" id="A0A2P5AMH9"/>
<name>A0A2P5AMH9_PARAD</name>
<comment type="caution">
    <text evidence="1">The sequence shown here is derived from an EMBL/GenBank/DDBJ whole genome shotgun (WGS) entry which is preliminary data.</text>
</comment>
<evidence type="ECO:0000313" key="2">
    <source>
        <dbReference type="Proteomes" id="UP000237105"/>
    </source>
</evidence>
<dbReference type="OrthoDB" id="1433654at2759"/>
<dbReference type="PANTHER" id="PTHR33710:SF71">
    <property type="entry name" value="ENDONUCLEASE_EXONUCLEASE_PHOSPHATASE DOMAIN-CONTAINING PROTEIN"/>
    <property type="match status" value="1"/>
</dbReference>
<gene>
    <name evidence="1" type="ORF">PanWU01x14_317810</name>
</gene>
<accession>A0A2P5AMH9</accession>
<dbReference type="Gene3D" id="3.60.10.10">
    <property type="entry name" value="Endonuclease/exonuclease/phosphatase"/>
    <property type="match status" value="1"/>
</dbReference>
<evidence type="ECO:0000313" key="1">
    <source>
        <dbReference type="EMBL" id="PON37744.1"/>
    </source>
</evidence>
<dbReference type="EMBL" id="JXTB01000519">
    <property type="protein sequence ID" value="PON37744.1"/>
    <property type="molecule type" value="Genomic_DNA"/>
</dbReference>
<organism evidence="1 2">
    <name type="scientific">Parasponia andersonii</name>
    <name type="common">Sponia andersonii</name>
    <dbReference type="NCBI Taxonomy" id="3476"/>
    <lineage>
        <taxon>Eukaryota</taxon>
        <taxon>Viridiplantae</taxon>
        <taxon>Streptophyta</taxon>
        <taxon>Embryophyta</taxon>
        <taxon>Tracheophyta</taxon>
        <taxon>Spermatophyta</taxon>
        <taxon>Magnoliopsida</taxon>
        <taxon>eudicotyledons</taxon>
        <taxon>Gunneridae</taxon>
        <taxon>Pentapetalae</taxon>
        <taxon>rosids</taxon>
        <taxon>fabids</taxon>
        <taxon>Rosales</taxon>
        <taxon>Cannabaceae</taxon>
        <taxon>Parasponia</taxon>
    </lineage>
</organism>
<dbReference type="Proteomes" id="UP000237105">
    <property type="component" value="Unassembled WGS sequence"/>
</dbReference>